<dbReference type="Gene3D" id="3.40.640.10">
    <property type="entry name" value="Type I PLP-dependent aspartate aminotransferase-like (Major domain)"/>
    <property type="match status" value="1"/>
</dbReference>
<evidence type="ECO:0008006" key="7">
    <source>
        <dbReference type="Google" id="ProtNLM"/>
    </source>
</evidence>
<dbReference type="FunFam" id="3.40.640.10:FF:000046">
    <property type="entry name" value="Cystathionine gamma-lyase"/>
    <property type="match status" value="1"/>
</dbReference>
<evidence type="ECO:0000256" key="3">
    <source>
        <dbReference type="PIRSR" id="PIRSR001434-2"/>
    </source>
</evidence>
<dbReference type="CDD" id="cd00614">
    <property type="entry name" value="CGS_like"/>
    <property type="match status" value="1"/>
</dbReference>
<dbReference type="GO" id="GO:0016846">
    <property type="term" value="F:carbon-sulfur lyase activity"/>
    <property type="evidence" value="ECO:0007669"/>
    <property type="project" value="TreeGrafter"/>
</dbReference>
<keyword evidence="2 3" id="KW-0663">Pyridoxal phosphate</keyword>
<evidence type="ECO:0000256" key="4">
    <source>
        <dbReference type="RuleBase" id="RU362118"/>
    </source>
</evidence>
<dbReference type="GO" id="GO:0030170">
    <property type="term" value="F:pyridoxal phosphate binding"/>
    <property type="evidence" value="ECO:0007669"/>
    <property type="project" value="InterPro"/>
</dbReference>
<evidence type="ECO:0000313" key="6">
    <source>
        <dbReference type="Proteomes" id="UP000202440"/>
    </source>
</evidence>
<dbReference type="InterPro" id="IPR000277">
    <property type="entry name" value="Cys/Met-Metab_PyrdxlP-dep_enz"/>
</dbReference>
<gene>
    <name evidence="5" type="ORF">CHH28_02115</name>
</gene>
<comment type="similarity">
    <text evidence="4">Belongs to the trans-sulfuration enzymes family.</text>
</comment>
<organism evidence="5 6">
    <name type="scientific">Bacterioplanes sanyensis</name>
    <dbReference type="NCBI Taxonomy" id="1249553"/>
    <lineage>
        <taxon>Bacteria</taxon>
        <taxon>Pseudomonadati</taxon>
        <taxon>Pseudomonadota</taxon>
        <taxon>Gammaproteobacteria</taxon>
        <taxon>Oceanospirillales</taxon>
        <taxon>Oceanospirillaceae</taxon>
        <taxon>Bacterioplanes</taxon>
    </lineage>
</organism>
<evidence type="ECO:0000256" key="1">
    <source>
        <dbReference type="ARBA" id="ARBA00001933"/>
    </source>
</evidence>
<feature type="modified residue" description="N6-(pyridoxal phosphate)lysine" evidence="3">
    <location>
        <position position="204"/>
    </location>
</feature>
<dbReference type="PIRSF" id="PIRSF001434">
    <property type="entry name" value="CGS"/>
    <property type="match status" value="1"/>
</dbReference>
<dbReference type="PANTHER" id="PTHR11808:SF80">
    <property type="entry name" value="CYSTATHIONINE GAMMA-LYASE"/>
    <property type="match status" value="1"/>
</dbReference>
<keyword evidence="6" id="KW-1185">Reference proteome</keyword>
<dbReference type="OrthoDB" id="9805807at2"/>
<dbReference type="InterPro" id="IPR015422">
    <property type="entry name" value="PyrdxlP-dep_Trfase_small"/>
</dbReference>
<name>A0A222FGI8_9GAMM</name>
<sequence length="399" mass="43924">MLMDNTTRAIHSPAVYLDDSHAESIAMTSAYDFHSAADAHARFSGEKPGNVYSRFTNPSVEMFENKLAALEGGDAAIGLASGMSAYLAIAMTFLRQGDHVLLASGIFGTTTHLFRQYFGQFGITATSVQVDDYDAWQAEMRPNTKLMVVESPTNPLMGVADLVKLSTLAKRHDAILVVDNTLLTPVLQQPLQWGADLVLHSAGKFLDGQGRCVGGAIVGRHDLLKPLRAYLRASGICMSPFNAWILSKGIETLKARMNLHEHNARQVFSWLRQQSDIEQVYSTMAADHPNRDVIQRQQTGHSPIITFKLRGDRDHAWRFIDALKLVSRCTNIGDAKTMVTHPATTTHGRYTAEEKQRHGITENLVRLCVGFESPADIIDDLNQALVAAQQPVETAVLVC</sequence>
<dbReference type="InterPro" id="IPR015424">
    <property type="entry name" value="PyrdxlP-dep_Trfase"/>
</dbReference>
<dbReference type="InterPro" id="IPR015421">
    <property type="entry name" value="PyrdxlP-dep_Trfase_major"/>
</dbReference>
<evidence type="ECO:0000313" key="5">
    <source>
        <dbReference type="EMBL" id="ASP37541.1"/>
    </source>
</evidence>
<dbReference type="EMBL" id="CP022530">
    <property type="protein sequence ID" value="ASP37541.1"/>
    <property type="molecule type" value="Genomic_DNA"/>
</dbReference>
<evidence type="ECO:0000256" key="2">
    <source>
        <dbReference type="ARBA" id="ARBA00022898"/>
    </source>
</evidence>
<dbReference type="KEGG" id="bsan:CHH28_02115"/>
<comment type="cofactor">
    <cofactor evidence="1 4">
        <name>pyridoxal 5'-phosphate</name>
        <dbReference type="ChEBI" id="CHEBI:597326"/>
    </cofactor>
</comment>
<dbReference type="AlphaFoldDB" id="A0A222FGI8"/>
<accession>A0A222FGI8</accession>
<dbReference type="SUPFAM" id="SSF53383">
    <property type="entry name" value="PLP-dependent transferases"/>
    <property type="match status" value="1"/>
</dbReference>
<dbReference type="Proteomes" id="UP000202440">
    <property type="component" value="Chromosome"/>
</dbReference>
<protein>
    <recommendedName>
        <fullName evidence="7">O-succinylhomoserine sulfhydrylase</fullName>
    </recommendedName>
</protein>
<dbReference type="GO" id="GO:0005737">
    <property type="term" value="C:cytoplasm"/>
    <property type="evidence" value="ECO:0007669"/>
    <property type="project" value="TreeGrafter"/>
</dbReference>
<dbReference type="Pfam" id="PF01053">
    <property type="entry name" value="Cys_Met_Meta_PP"/>
    <property type="match status" value="1"/>
</dbReference>
<dbReference type="PANTHER" id="PTHR11808">
    <property type="entry name" value="TRANS-SULFURATION ENZYME FAMILY MEMBER"/>
    <property type="match status" value="1"/>
</dbReference>
<dbReference type="GO" id="GO:0019346">
    <property type="term" value="P:transsulfuration"/>
    <property type="evidence" value="ECO:0007669"/>
    <property type="project" value="InterPro"/>
</dbReference>
<proteinExistence type="inferred from homology"/>
<reference evidence="5 6" key="1">
    <citation type="submission" date="2017-07" db="EMBL/GenBank/DDBJ databases">
        <title>Annotated genome sequence of Bacterioplanes sanyensis isolated from Red Sea.</title>
        <authorList>
            <person name="Rehman Z.U."/>
        </authorList>
    </citation>
    <scope>NUCLEOTIDE SEQUENCE [LARGE SCALE GENOMIC DNA]</scope>
    <source>
        <strain evidence="5 6">NV9</strain>
    </source>
</reference>
<dbReference type="Gene3D" id="3.90.1150.10">
    <property type="entry name" value="Aspartate Aminotransferase, domain 1"/>
    <property type="match status" value="1"/>
</dbReference>